<keyword evidence="3" id="KW-1185">Reference proteome</keyword>
<dbReference type="Pfam" id="PF23923">
    <property type="entry name" value="DUF7262"/>
    <property type="match status" value="1"/>
</dbReference>
<gene>
    <name evidence="2" type="ORF">SAMN06264855_11316</name>
</gene>
<dbReference type="InterPro" id="IPR055686">
    <property type="entry name" value="DUF7262"/>
</dbReference>
<feature type="transmembrane region" description="Helical" evidence="1">
    <location>
        <begin position="12"/>
        <end position="37"/>
    </location>
</feature>
<keyword evidence="1" id="KW-0812">Transmembrane</keyword>
<evidence type="ECO:0000313" key="2">
    <source>
        <dbReference type="EMBL" id="SNR53294.1"/>
    </source>
</evidence>
<evidence type="ECO:0000313" key="3">
    <source>
        <dbReference type="Proteomes" id="UP000198397"/>
    </source>
</evidence>
<dbReference type="RefSeq" id="WP_089385265.1">
    <property type="nucleotide sequence ID" value="NZ_FZNQ01000013.1"/>
</dbReference>
<evidence type="ECO:0000256" key="1">
    <source>
        <dbReference type="SAM" id="Phobius"/>
    </source>
</evidence>
<sequence>MPERADDERGQLSLSLVEAAVGLVFVLTVAATFGLALPEPGTTEAQLDTYATDVATIVAHERPADGDGPRMADIDDRETFERERETLERRIDELLPDNLLYRMETPWGTLGVEPPASVRTGGATVTIPAGTVTVEVWYG</sequence>
<keyword evidence="1" id="KW-1133">Transmembrane helix</keyword>
<dbReference type="Proteomes" id="UP000198397">
    <property type="component" value="Unassembled WGS sequence"/>
</dbReference>
<dbReference type="EMBL" id="FZNQ01000013">
    <property type="protein sequence ID" value="SNR53294.1"/>
    <property type="molecule type" value="Genomic_DNA"/>
</dbReference>
<reference evidence="2 3" key="1">
    <citation type="submission" date="2017-06" db="EMBL/GenBank/DDBJ databases">
        <authorList>
            <person name="Kim H.J."/>
            <person name="Triplett B.A."/>
        </authorList>
    </citation>
    <scope>NUCLEOTIDE SEQUENCE [LARGE SCALE GENOMIC DNA]</scope>
    <source>
        <strain evidence="2 3">DSM 8800</strain>
    </source>
</reference>
<dbReference type="AlphaFoldDB" id="A0A238X4L3"/>
<accession>A0A238X4L3</accession>
<keyword evidence="1" id="KW-0472">Membrane</keyword>
<organism evidence="2 3">
    <name type="scientific">Halorubrum vacuolatum</name>
    <name type="common">Natronobacterium vacuolatum</name>
    <dbReference type="NCBI Taxonomy" id="63740"/>
    <lineage>
        <taxon>Archaea</taxon>
        <taxon>Methanobacteriati</taxon>
        <taxon>Methanobacteriota</taxon>
        <taxon>Stenosarchaea group</taxon>
        <taxon>Halobacteria</taxon>
        <taxon>Halobacteriales</taxon>
        <taxon>Haloferacaceae</taxon>
        <taxon>Halorubrum</taxon>
    </lineage>
</organism>
<proteinExistence type="predicted"/>
<name>A0A238X4L3_HALVU</name>
<protein>
    <submittedName>
        <fullName evidence="2">Uncharacterized protein</fullName>
    </submittedName>
</protein>
<dbReference type="OrthoDB" id="247846at2157"/>